<comment type="caution">
    <text evidence="7">Lacks conserved residue(s) required for the propagation of feature annotation.</text>
</comment>
<comment type="similarity">
    <text evidence="7">Belongs to the class I-like SAM-binding methyltransferase superfamily. TrmB family.</text>
</comment>
<reference evidence="8" key="1">
    <citation type="submission" date="2021-05" db="EMBL/GenBank/DDBJ databases">
        <title>Energy efficiency and biological interactions define the core microbiome of deep oligotrophic groundwater.</title>
        <authorList>
            <person name="Mehrshad M."/>
            <person name="Lopez-Fernandez M."/>
            <person name="Bell E."/>
            <person name="Bernier-Latmani R."/>
            <person name="Bertilsson S."/>
            <person name="Dopson M."/>
        </authorList>
    </citation>
    <scope>NUCLEOTIDE SEQUENCE</scope>
    <source>
        <strain evidence="8">Modern_marine.mb.64</strain>
    </source>
</reference>
<dbReference type="InterPro" id="IPR055361">
    <property type="entry name" value="tRNA_methyltr_TrmB_bact"/>
</dbReference>
<evidence type="ECO:0000256" key="5">
    <source>
        <dbReference type="ARBA" id="ARBA00022691"/>
    </source>
</evidence>
<name>A0A948W8B6_UNCEI</name>
<dbReference type="PANTHER" id="PTHR23417">
    <property type="entry name" value="3-DEOXY-D-MANNO-OCTULOSONIC-ACID TRANSFERASE/TRNA GUANINE-N 7 - -METHYLTRANSFERASE"/>
    <property type="match status" value="1"/>
</dbReference>
<dbReference type="NCBIfam" id="TIGR00091">
    <property type="entry name" value="tRNA (guanosine(46)-N7)-methyltransferase TrmB"/>
    <property type="match status" value="1"/>
</dbReference>
<feature type="binding site" evidence="7">
    <location>
        <position position="120"/>
    </location>
    <ligand>
        <name>substrate</name>
    </ligand>
</feature>
<dbReference type="PANTHER" id="PTHR23417:SF14">
    <property type="entry name" value="PENTACOTRIPEPTIDE-REPEAT REGION OF PRORP DOMAIN-CONTAINING PROTEIN"/>
    <property type="match status" value="1"/>
</dbReference>
<evidence type="ECO:0000313" key="9">
    <source>
        <dbReference type="Proteomes" id="UP000777784"/>
    </source>
</evidence>
<dbReference type="SUPFAM" id="SSF53335">
    <property type="entry name" value="S-adenosyl-L-methionine-dependent methyltransferases"/>
    <property type="match status" value="1"/>
</dbReference>
<dbReference type="InterPro" id="IPR003358">
    <property type="entry name" value="tRNA_(Gua-N-7)_MeTrfase_Trmb"/>
</dbReference>
<feature type="binding site" evidence="7">
    <location>
        <position position="66"/>
    </location>
    <ligand>
        <name>S-adenosyl-L-methionine</name>
        <dbReference type="ChEBI" id="CHEBI:59789"/>
    </ligand>
</feature>
<evidence type="ECO:0000256" key="7">
    <source>
        <dbReference type="HAMAP-Rule" id="MF_01057"/>
    </source>
</evidence>
<feature type="binding site" evidence="7">
    <location>
        <position position="152"/>
    </location>
    <ligand>
        <name>substrate</name>
    </ligand>
</feature>
<keyword evidence="3 7" id="KW-0489">Methyltransferase</keyword>
<dbReference type="GO" id="GO:0008176">
    <property type="term" value="F:tRNA (guanine(46)-N7)-methyltransferase activity"/>
    <property type="evidence" value="ECO:0007669"/>
    <property type="project" value="UniProtKB-UniRule"/>
</dbReference>
<dbReference type="Pfam" id="PF02390">
    <property type="entry name" value="Methyltransf_4"/>
    <property type="match status" value="1"/>
</dbReference>
<evidence type="ECO:0000313" key="8">
    <source>
        <dbReference type="EMBL" id="MBU2693145.1"/>
    </source>
</evidence>
<keyword evidence="6 7" id="KW-0819">tRNA processing</keyword>
<protein>
    <recommendedName>
        <fullName evidence="7">tRNA (guanine-N(7)-)-methyltransferase</fullName>
        <ecNumber evidence="7">2.1.1.33</ecNumber>
    </recommendedName>
    <alternativeName>
        <fullName evidence="7">tRNA (guanine(46)-N(7))-methyltransferase</fullName>
    </alternativeName>
    <alternativeName>
        <fullName evidence="7">tRNA(m7G46)-methyltransferase</fullName>
    </alternativeName>
</protein>
<accession>A0A948W8B6</accession>
<dbReference type="Gene3D" id="3.40.50.150">
    <property type="entry name" value="Vaccinia Virus protein VP39"/>
    <property type="match status" value="1"/>
</dbReference>
<dbReference type="HAMAP" id="MF_01057">
    <property type="entry name" value="tRNA_methyltr_TrmB"/>
    <property type="match status" value="1"/>
</dbReference>
<dbReference type="AlphaFoldDB" id="A0A948W8B6"/>
<gene>
    <name evidence="7 8" type="primary">trmB</name>
    <name evidence="8" type="ORF">KJ970_19695</name>
</gene>
<feature type="binding site" evidence="7">
    <location>
        <position position="116"/>
    </location>
    <ligand>
        <name>S-adenosyl-L-methionine</name>
        <dbReference type="ChEBI" id="CHEBI:59789"/>
    </ligand>
</feature>
<dbReference type="PROSITE" id="PS51625">
    <property type="entry name" value="SAM_MT_TRMB"/>
    <property type="match status" value="1"/>
</dbReference>
<feature type="binding site" evidence="7">
    <location>
        <position position="93"/>
    </location>
    <ligand>
        <name>S-adenosyl-L-methionine</name>
        <dbReference type="ChEBI" id="CHEBI:59789"/>
    </ligand>
</feature>
<sequence length="209" mass="24997">MHEENHRLERMTSDPLLDLTKHQPPFSWSLLFSNENPVEMEIGSGKGRFVLEASMRWPQTNFLGVEIANRYFQSSMKRIAKRGIKNALFVRTDARNLLTRWIPSQTLQRIHIYFPDPWPKRRQQKRRMLNPPFPEWAARVLIPGGEILIGSDHEGYVERIQEVMGTEPTFERRFWNPLEENWILTNYAVKWAAQGRRLYWFRYRLNVVD</sequence>
<dbReference type="InterPro" id="IPR029063">
    <property type="entry name" value="SAM-dependent_MTases_sf"/>
</dbReference>
<proteinExistence type="inferred from homology"/>
<keyword evidence="4 7" id="KW-0808">Transferase</keyword>
<dbReference type="EMBL" id="JAHJDP010000116">
    <property type="protein sequence ID" value="MBU2693145.1"/>
    <property type="molecule type" value="Genomic_DNA"/>
</dbReference>
<evidence type="ECO:0000256" key="4">
    <source>
        <dbReference type="ARBA" id="ARBA00022679"/>
    </source>
</evidence>
<feature type="binding site" evidence="7">
    <location>
        <position position="41"/>
    </location>
    <ligand>
        <name>S-adenosyl-L-methionine</name>
        <dbReference type="ChEBI" id="CHEBI:59789"/>
    </ligand>
</feature>
<evidence type="ECO:0000256" key="1">
    <source>
        <dbReference type="ARBA" id="ARBA00000142"/>
    </source>
</evidence>
<comment type="caution">
    <text evidence="8">The sequence shown here is derived from an EMBL/GenBank/DDBJ whole genome shotgun (WGS) entry which is preliminary data.</text>
</comment>
<dbReference type="GO" id="GO:0043527">
    <property type="term" value="C:tRNA methyltransferase complex"/>
    <property type="evidence" value="ECO:0007669"/>
    <property type="project" value="TreeGrafter"/>
</dbReference>
<keyword evidence="5 7" id="KW-0949">S-adenosyl-L-methionine</keyword>
<evidence type="ECO:0000256" key="2">
    <source>
        <dbReference type="ARBA" id="ARBA00003015"/>
    </source>
</evidence>
<dbReference type="Proteomes" id="UP000777784">
    <property type="component" value="Unassembled WGS sequence"/>
</dbReference>
<comment type="function">
    <text evidence="2 7">Catalyzes the formation of N(7)-methylguanine at position 46 (m7G46) in tRNA.</text>
</comment>
<comment type="pathway">
    <text evidence="7">tRNA modification; N(7)-methylguanine-tRNA biosynthesis.</text>
</comment>
<evidence type="ECO:0000256" key="6">
    <source>
        <dbReference type="ARBA" id="ARBA00022694"/>
    </source>
</evidence>
<evidence type="ECO:0000256" key="3">
    <source>
        <dbReference type="ARBA" id="ARBA00022603"/>
    </source>
</evidence>
<dbReference type="EC" id="2.1.1.33" evidence="7"/>
<organism evidence="8 9">
    <name type="scientific">Eiseniibacteriota bacterium</name>
    <dbReference type="NCBI Taxonomy" id="2212470"/>
    <lineage>
        <taxon>Bacteria</taxon>
        <taxon>Candidatus Eiseniibacteriota</taxon>
    </lineage>
</organism>
<comment type="catalytic activity">
    <reaction evidence="1 7">
        <text>guanosine(46) in tRNA + S-adenosyl-L-methionine = N(7)-methylguanosine(46) in tRNA + S-adenosyl-L-homocysteine</text>
        <dbReference type="Rhea" id="RHEA:42708"/>
        <dbReference type="Rhea" id="RHEA-COMP:10188"/>
        <dbReference type="Rhea" id="RHEA-COMP:10189"/>
        <dbReference type="ChEBI" id="CHEBI:57856"/>
        <dbReference type="ChEBI" id="CHEBI:59789"/>
        <dbReference type="ChEBI" id="CHEBI:74269"/>
        <dbReference type="ChEBI" id="CHEBI:74480"/>
        <dbReference type="EC" id="2.1.1.33"/>
    </reaction>
</comment>